<sequence>MALSTKAVQALQQTEHSVTTEETLETTELFTDSSGLNDFLPELIGPHLYVYLLQSDQFITLLGLMNTLWEE</sequence>
<reference evidence="2" key="1">
    <citation type="journal article" date="2022" name="Microorganisms">
        <title>Two New Species of Filamentous Sulfur Bacteria of the Genus Thiothrix, Thiothrix winogradskyi sp. nov. and 'Candidatus Thiothrix sulfatifontis' sp. nov.</title>
        <authorList>
            <person name="Ravin N.V."/>
            <person name="Rossetti S."/>
            <person name="Beletsky A.V."/>
            <person name="Kadnikov V.V."/>
            <person name="Rudenko T.S."/>
            <person name="Smolyakov D.D."/>
            <person name="Moskvitina M.I."/>
            <person name="Gureeva M.V."/>
            <person name="Mardanov A.V."/>
            <person name="Grabovich M.Y."/>
        </authorList>
    </citation>
    <scope>NUCLEOTIDE SEQUENCE</scope>
    <source>
        <strain evidence="2">CT3</strain>
    </source>
</reference>
<feature type="compositionally biased region" description="Polar residues" evidence="1">
    <location>
        <begin position="1"/>
        <end position="17"/>
    </location>
</feature>
<protein>
    <submittedName>
        <fullName evidence="2">Uncharacterized protein</fullName>
    </submittedName>
</protein>
<proteinExistence type="predicted"/>
<dbReference type="Proteomes" id="UP001054801">
    <property type="component" value="Chromosome"/>
</dbReference>
<dbReference type="EMBL" id="CP091244">
    <property type="protein sequence ID" value="UJS24541.1"/>
    <property type="molecule type" value="Genomic_DNA"/>
</dbReference>
<keyword evidence="3" id="KW-1185">Reference proteome</keyword>
<name>A0ABY3SYJ7_9GAMM</name>
<accession>A0ABY3SYJ7</accession>
<feature type="region of interest" description="Disordered" evidence="1">
    <location>
        <begin position="1"/>
        <end position="25"/>
    </location>
</feature>
<dbReference type="RefSeq" id="WP_236499091.1">
    <property type="nucleotide sequence ID" value="NZ_CP091244.1"/>
</dbReference>
<evidence type="ECO:0000256" key="1">
    <source>
        <dbReference type="SAM" id="MobiDB-lite"/>
    </source>
</evidence>
<evidence type="ECO:0000313" key="2">
    <source>
        <dbReference type="EMBL" id="UJS24541.1"/>
    </source>
</evidence>
<gene>
    <name evidence="2" type="ORF">L2Y54_00505</name>
</gene>
<evidence type="ECO:0000313" key="3">
    <source>
        <dbReference type="Proteomes" id="UP001054801"/>
    </source>
</evidence>
<organism evidence="2 3">
    <name type="scientific">Thiothrix winogradskyi</name>
    <dbReference type="NCBI Taxonomy" id="96472"/>
    <lineage>
        <taxon>Bacteria</taxon>
        <taxon>Pseudomonadati</taxon>
        <taxon>Pseudomonadota</taxon>
        <taxon>Gammaproteobacteria</taxon>
        <taxon>Thiotrichales</taxon>
        <taxon>Thiotrichaceae</taxon>
        <taxon>Thiothrix</taxon>
    </lineage>
</organism>